<comment type="similarity">
    <text evidence="1">Belongs to the glycosyltransferase 34 family.</text>
</comment>
<name>A0A3M7M5T1_9PLEO</name>
<dbReference type="InterPro" id="IPR008630">
    <property type="entry name" value="Glyco_trans_34"/>
</dbReference>
<dbReference type="PANTHER" id="PTHR31306">
    <property type="entry name" value="ALPHA-1,6-MANNOSYLTRANSFERASE MNN11-RELATED"/>
    <property type="match status" value="1"/>
</dbReference>
<accession>A0A3M7M5T1</accession>
<feature type="transmembrane region" description="Helical" evidence="4">
    <location>
        <begin position="35"/>
        <end position="55"/>
    </location>
</feature>
<dbReference type="GO" id="GO:0006487">
    <property type="term" value="P:protein N-linked glycosylation"/>
    <property type="evidence" value="ECO:0007669"/>
    <property type="project" value="TreeGrafter"/>
</dbReference>
<dbReference type="PANTHER" id="PTHR31306:SF8">
    <property type="entry name" value="GLYCOSYLTRANSFERASE FAMILY 34 PROTEIN"/>
    <property type="match status" value="1"/>
</dbReference>
<keyword evidence="4" id="KW-0812">Transmembrane</keyword>
<dbReference type="InterPro" id="IPR029044">
    <property type="entry name" value="Nucleotide-diphossugar_trans"/>
</dbReference>
<evidence type="ECO:0000313" key="5">
    <source>
        <dbReference type="EMBL" id="RMZ69818.1"/>
    </source>
</evidence>
<dbReference type="OrthoDB" id="407658at2759"/>
<evidence type="ECO:0000256" key="3">
    <source>
        <dbReference type="ARBA" id="ARBA00022679"/>
    </source>
</evidence>
<dbReference type="Proteomes" id="UP000265663">
    <property type="component" value="Unassembled WGS sequence"/>
</dbReference>
<evidence type="ECO:0000256" key="2">
    <source>
        <dbReference type="ARBA" id="ARBA00022676"/>
    </source>
</evidence>
<reference evidence="5 6" key="1">
    <citation type="journal article" date="2014" name="PLoS ONE">
        <title>De novo Genome Assembly of the Fungal Plant Pathogen Pyrenophora semeniperda.</title>
        <authorList>
            <person name="Soliai M.M."/>
            <person name="Meyer S.E."/>
            <person name="Udall J.A."/>
            <person name="Elzinga D.E."/>
            <person name="Hermansen R.A."/>
            <person name="Bodily P.M."/>
            <person name="Hart A.A."/>
            <person name="Coleman C.E."/>
        </authorList>
    </citation>
    <scope>NUCLEOTIDE SEQUENCE [LARGE SCALE GENOMIC DNA]</scope>
    <source>
        <strain evidence="5 6">CCB06</strain>
        <tissue evidence="5">Mycelium</tissue>
    </source>
</reference>
<dbReference type="AlphaFoldDB" id="A0A3M7M5T1"/>
<proteinExistence type="inferred from homology"/>
<keyword evidence="3 5" id="KW-0808">Transferase</keyword>
<keyword evidence="4" id="KW-1133">Transmembrane helix</keyword>
<protein>
    <submittedName>
        <fullName evidence="5">Galactosyl transferase GMA12 MNN10 family</fullName>
    </submittedName>
</protein>
<keyword evidence="6" id="KW-1185">Reference proteome</keyword>
<dbReference type="EMBL" id="KE747823">
    <property type="protein sequence ID" value="RMZ69818.1"/>
    <property type="molecule type" value="Genomic_DNA"/>
</dbReference>
<dbReference type="GO" id="GO:0016757">
    <property type="term" value="F:glycosyltransferase activity"/>
    <property type="evidence" value="ECO:0007669"/>
    <property type="project" value="UniProtKB-KW"/>
</dbReference>
<keyword evidence="4" id="KW-0472">Membrane</keyword>
<dbReference type="GO" id="GO:0000139">
    <property type="term" value="C:Golgi membrane"/>
    <property type="evidence" value="ECO:0007669"/>
    <property type="project" value="TreeGrafter"/>
</dbReference>
<evidence type="ECO:0000256" key="1">
    <source>
        <dbReference type="ARBA" id="ARBA00005664"/>
    </source>
</evidence>
<dbReference type="Pfam" id="PF05637">
    <property type="entry name" value="Glyco_transf_34"/>
    <property type="match status" value="1"/>
</dbReference>
<dbReference type="Gene3D" id="3.90.550.10">
    <property type="entry name" value="Spore Coat Polysaccharide Biosynthesis Protein SpsA, Chain A"/>
    <property type="match status" value="1"/>
</dbReference>
<evidence type="ECO:0000256" key="4">
    <source>
        <dbReference type="SAM" id="Phobius"/>
    </source>
</evidence>
<organism evidence="5 6">
    <name type="scientific">Pyrenophora seminiperda CCB06</name>
    <dbReference type="NCBI Taxonomy" id="1302712"/>
    <lineage>
        <taxon>Eukaryota</taxon>
        <taxon>Fungi</taxon>
        <taxon>Dikarya</taxon>
        <taxon>Ascomycota</taxon>
        <taxon>Pezizomycotina</taxon>
        <taxon>Dothideomycetes</taxon>
        <taxon>Pleosporomycetidae</taxon>
        <taxon>Pleosporales</taxon>
        <taxon>Pleosporineae</taxon>
        <taxon>Pleosporaceae</taxon>
        <taxon>Pyrenophora</taxon>
    </lineage>
</organism>
<evidence type="ECO:0000313" key="6">
    <source>
        <dbReference type="Proteomes" id="UP000265663"/>
    </source>
</evidence>
<keyword evidence="2" id="KW-0328">Glycosyltransferase</keyword>
<sequence>MTKLNCYPPSGLPLNHGPQVYPHRLSKAAYRTLKYLSLILIFLLTLYTLSAAPSLSKYVSLPSNTLANTTFSPNSTSAAKIAKVTASFGLSDPIYETAISSHSLHNALHNYTSFILRERMLPGLWSKHAFLLTILGSQLALPPSSRLDWLFWHDRDTILTNPNVPLDIFLPPPNSKFSHVNLVVTKDRNGLNNGVFFIRVNEWSVRFFAACLSLREWEKGVVLKYSEQSAMEIVIERDSFRPSTIFVPQYWFNAFPPPISPPTLASSSSSSQARTGALLMHFASNRDGKRPQRMAHWAEVARNESSGWNIALNETGLVEEVAGFWGV</sequence>
<gene>
    <name evidence="5" type="ORF">GMOD_00008733</name>
</gene>